<keyword evidence="3" id="KW-1185">Reference proteome</keyword>
<comment type="caution">
    <text evidence="2">The sequence shown here is derived from an EMBL/GenBank/DDBJ whole genome shotgun (WGS) entry which is preliminary data.</text>
</comment>
<organism evidence="2 3">
    <name type="scientific">Pyrus ussuriensis x Pyrus communis</name>
    <dbReference type="NCBI Taxonomy" id="2448454"/>
    <lineage>
        <taxon>Eukaryota</taxon>
        <taxon>Viridiplantae</taxon>
        <taxon>Streptophyta</taxon>
        <taxon>Embryophyta</taxon>
        <taxon>Tracheophyta</taxon>
        <taxon>Spermatophyta</taxon>
        <taxon>Magnoliopsida</taxon>
        <taxon>eudicotyledons</taxon>
        <taxon>Gunneridae</taxon>
        <taxon>Pentapetalae</taxon>
        <taxon>rosids</taxon>
        <taxon>fabids</taxon>
        <taxon>Rosales</taxon>
        <taxon>Rosaceae</taxon>
        <taxon>Amygdaloideae</taxon>
        <taxon>Maleae</taxon>
        <taxon>Pyrus</taxon>
    </lineage>
</organism>
<evidence type="ECO:0000313" key="3">
    <source>
        <dbReference type="Proteomes" id="UP000327157"/>
    </source>
</evidence>
<reference evidence="3" key="2">
    <citation type="submission" date="2019-10" db="EMBL/GenBank/DDBJ databases">
        <title>A de novo genome assembly of a pear dwarfing rootstock.</title>
        <authorList>
            <person name="Wang F."/>
            <person name="Wang J."/>
            <person name="Li S."/>
            <person name="Zhang Y."/>
            <person name="Fang M."/>
            <person name="Ma L."/>
            <person name="Zhao Y."/>
            <person name="Jiang S."/>
        </authorList>
    </citation>
    <scope>NUCLEOTIDE SEQUENCE [LARGE SCALE GENOMIC DNA]</scope>
</reference>
<dbReference type="Proteomes" id="UP000327157">
    <property type="component" value="Chromosome 5"/>
</dbReference>
<reference evidence="2 3" key="1">
    <citation type="submission" date="2019-09" db="EMBL/GenBank/DDBJ databases">
        <authorList>
            <person name="Ou C."/>
        </authorList>
    </citation>
    <scope>NUCLEOTIDE SEQUENCE [LARGE SCALE GENOMIC DNA]</scope>
    <source>
        <strain evidence="2">S2</strain>
        <tissue evidence="2">Leaf</tissue>
    </source>
</reference>
<dbReference type="AlphaFoldDB" id="A0A5N5I953"/>
<feature type="domain" description="DUF4216" evidence="1">
    <location>
        <begin position="39"/>
        <end position="86"/>
    </location>
</feature>
<protein>
    <submittedName>
        <fullName evidence="2">Alpha-mannosidase I MNS4</fullName>
    </submittedName>
</protein>
<reference evidence="2 3" key="3">
    <citation type="submission" date="2019-11" db="EMBL/GenBank/DDBJ databases">
        <title>A de novo genome assembly of a pear dwarfing rootstock.</title>
        <authorList>
            <person name="Wang F."/>
            <person name="Wang J."/>
            <person name="Li S."/>
            <person name="Zhang Y."/>
            <person name="Fang M."/>
            <person name="Ma L."/>
            <person name="Zhao Y."/>
            <person name="Jiang S."/>
        </authorList>
    </citation>
    <scope>NUCLEOTIDE SEQUENCE [LARGE SCALE GENOMIC DNA]</scope>
    <source>
        <strain evidence="2">S2</strain>
        <tissue evidence="2">Leaf</tissue>
    </source>
</reference>
<name>A0A5N5I953_9ROSA</name>
<accession>A0A5N5I953</accession>
<dbReference type="InterPro" id="IPR025312">
    <property type="entry name" value="DUF4216"/>
</dbReference>
<dbReference type="OrthoDB" id="1878503at2759"/>
<dbReference type="EMBL" id="SMOL01000004">
    <property type="protein sequence ID" value="KAB2635623.1"/>
    <property type="molecule type" value="Genomic_DNA"/>
</dbReference>
<dbReference type="Pfam" id="PF13952">
    <property type="entry name" value="DUF4216"/>
    <property type="match status" value="1"/>
</dbReference>
<evidence type="ECO:0000313" key="2">
    <source>
        <dbReference type="EMBL" id="KAB2635623.1"/>
    </source>
</evidence>
<evidence type="ECO:0000259" key="1">
    <source>
        <dbReference type="Pfam" id="PF13952"/>
    </source>
</evidence>
<gene>
    <name evidence="2" type="ORF">D8674_026157</name>
</gene>
<proteinExistence type="predicted"/>
<sequence length="194" mass="22506">MTREREIARKGLASCFSKTREEERVFKYEAIRSQKRTCRNGSVKWDDGLLSVNINRCWYSEDPYILATMAKQVFYINDPKTRRGWKMSQLIRQRRSVSMSPLTPPPPTSTIAITPPALAPTSRVSWRLVPQETKDIVLHELSTRSKFSEIDTFKEVYVWPSDVLTEDLHVRVASPLPRCLSLYHDGHPRPETRS</sequence>